<reference evidence="3" key="1">
    <citation type="journal article" date="2019" name="Int. J. Syst. Evol. Microbiol.">
        <title>The Global Catalogue of Microorganisms (GCM) 10K type strain sequencing project: providing services to taxonomists for standard genome sequencing and annotation.</title>
        <authorList>
            <consortium name="The Broad Institute Genomics Platform"/>
            <consortium name="The Broad Institute Genome Sequencing Center for Infectious Disease"/>
            <person name="Wu L."/>
            <person name="Ma J."/>
        </authorList>
    </citation>
    <scope>NUCLEOTIDE SEQUENCE [LARGE SCALE GENOMIC DNA]</scope>
    <source>
        <strain evidence="3">CCUG 53252</strain>
    </source>
</reference>
<keyword evidence="1" id="KW-0812">Transmembrane</keyword>
<keyword evidence="3" id="KW-1185">Reference proteome</keyword>
<feature type="transmembrane region" description="Helical" evidence="1">
    <location>
        <begin position="41"/>
        <end position="58"/>
    </location>
</feature>
<dbReference type="Proteomes" id="UP001595751">
    <property type="component" value="Unassembled WGS sequence"/>
</dbReference>
<protein>
    <submittedName>
        <fullName evidence="2">DUF2871 domain-containing protein</fullName>
    </submittedName>
</protein>
<dbReference type="RefSeq" id="WP_290290547.1">
    <property type="nucleotide sequence ID" value="NZ_CP047211.1"/>
</dbReference>
<evidence type="ECO:0000313" key="3">
    <source>
        <dbReference type="Proteomes" id="UP001595751"/>
    </source>
</evidence>
<proteinExistence type="predicted"/>
<feature type="transmembrane region" description="Helical" evidence="1">
    <location>
        <begin position="106"/>
        <end position="129"/>
    </location>
</feature>
<sequence length="151" mass="16835">MRKLFIASATYLGFGLAAGVFYREWTRFHDAVDSSQLNTLHTHLLTLGTFFFLIVLALERLFRLSAHKSFDAWFVVHNVALVWTIGFMVANGIVHTMGNGDAWGPMWSGMAGLGHILLTVSFIMFFTILGKRIRRVEIDDAKAATESVPAA</sequence>
<name>A0ABV7ZTF1_9CORY</name>
<keyword evidence="1" id="KW-1133">Transmembrane helix</keyword>
<comment type="caution">
    <text evidence="2">The sequence shown here is derived from an EMBL/GenBank/DDBJ whole genome shotgun (WGS) entry which is preliminary data.</text>
</comment>
<evidence type="ECO:0000313" key="2">
    <source>
        <dbReference type="EMBL" id="MFC3850682.1"/>
    </source>
</evidence>
<feature type="transmembrane region" description="Helical" evidence="1">
    <location>
        <begin position="70"/>
        <end position="94"/>
    </location>
</feature>
<keyword evidence="1" id="KW-0472">Membrane</keyword>
<dbReference type="Pfam" id="PF11070">
    <property type="entry name" value="DUF2871"/>
    <property type="match status" value="1"/>
</dbReference>
<gene>
    <name evidence="2" type="ORF">ACFORJ_10960</name>
</gene>
<accession>A0ABV7ZTF1</accession>
<dbReference type="EMBL" id="JBHRZN010000003">
    <property type="protein sequence ID" value="MFC3850682.1"/>
    <property type="molecule type" value="Genomic_DNA"/>
</dbReference>
<dbReference type="InterPro" id="IPR021299">
    <property type="entry name" value="DUF2871"/>
</dbReference>
<evidence type="ECO:0000256" key="1">
    <source>
        <dbReference type="SAM" id="Phobius"/>
    </source>
</evidence>
<organism evidence="2 3">
    <name type="scientific">Corynebacterium hansenii</name>
    <dbReference type="NCBI Taxonomy" id="394964"/>
    <lineage>
        <taxon>Bacteria</taxon>
        <taxon>Bacillati</taxon>
        <taxon>Actinomycetota</taxon>
        <taxon>Actinomycetes</taxon>
        <taxon>Mycobacteriales</taxon>
        <taxon>Corynebacteriaceae</taxon>
        <taxon>Corynebacterium</taxon>
    </lineage>
</organism>